<feature type="compositionally biased region" description="Basic and acidic residues" evidence="1">
    <location>
        <begin position="1"/>
        <end position="12"/>
    </location>
</feature>
<proteinExistence type="predicted"/>
<evidence type="ECO:0000313" key="2">
    <source>
        <dbReference type="EMBL" id="KYF73286.1"/>
    </source>
</evidence>
<dbReference type="AlphaFoldDB" id="A0A150QZY9"/>
<feature type="region of interest" description="Disordered" evidence="1">
    <location>
        <begin position="1"/>
        <end position="48"/>
    </location>
</feature>
<organism evidence="2 3">
    <name type="scientific">Sorangium cellulosum</name>
    <name type="common">Polyangium cellulosum</name>
    <dbReference type="NCBI Taxonomy" id="56"/>
    <lineage>
        <taxon>Bacteria</taxon>
        <taxon>Pseudomonadati</taxon>
        <taxon>Myxococcota</taxon>
        <taxon>Polyangia</taxon>
        <taxon>Polyangiales</taxon>
        <taxon>Polyangiaceae</taxon>
        <taxon>Sorangium</taxon>
    </lineage>
</organism>
<name>A0A150QZY9_SORCE</name>
<evidence type="ECO:0000256" key="1">
    <source>
        <dbReference type="SAM" id="MobiDB-lite"/>
    </source>
</evidence>
<gene>
    <name evidence="2" type="ORF">BE15_22030</name>
</gene>
<evidence type="ECO:0000313" key="3">
    <source>
        <dbReference type="Proteomes" id="UP000075260"/>
    </source>
</evidence>
<dbReference type="EMBL" id="JEMA01000200">
    <property type="protein sequence ID" value="KYF73286.1"/>
    <property type="molecule type" value="Genomic_DNA"/>
</dbReference>
<sequence>MQGARPAKEARVAPRTSSTPSRNGKKRRTPDDARPALPGSPRPAPRHHLTGAREAELTREAESLGDVLLLLPGNLASQVAWLSRLQRAAQRDAADLIRAPFAGDDPPLTRGEIRGFRDKIELLRLTQSRWQATQRGARRAATGVEQPANEADQHRRTLLRFFDLHFRSDPEGQRRVSLIRARGDAELIQGVSELLALCAEHGGALQQAPRGEADAAARLGALAPLLSRLLDDRTLSPEARRARRLRDAAYALAMRAEGRVRAAAEYWYVDSDKLKDYQCLRASAAAAGGARAAPEQGKEGERGASGSVDIYAGYCAAADAPPA</sequence>
<protein>
    <submittedName>
        <fullName evidence="2">Uncharacterized protein</fullName>
    </submittedName>
</protein>
<comment type="caution">
    <text evidence="2">The sequence shown here is derived from an EMBL/GenBank/DDBJ whole genome shotgun (WGS) entry which is preliminary data.</text>
</comment>
<accession>A0A150QZY9</accession>
<reference evidence="2 3" key="1">
    <citation type="submission" date="2014-02" db="EMBL/GenBank/DDBJ databases">
        <title>The small core and large imbalanced accessory genome model reveals a collaborative survival strategy of Sorangium cellulosum strains in nature.</title>
        <authorList>
            <person name="Han K."/>
            <person name="Peng R."/>
            <person name="Blom J."/>
            <person name="Li Y.-Z."/>
        </authorList>
    </citation>
    <scope>NUCLEOTIDE SEQUENCE [LARGE SCALE GENOMIC DNA]</scope>
    <source>
        <strain evidence="2 3">So0008-312</strain>
    </source>
</reference>
<dbReference type="Proteomes" id="UP000075260">
    <property type="component" value="Unassembled WGS sequence"/>
</dbReference>